<keyword evidence="4" id="KW-0813">Transport</keyword>
<keyword evidence="17" id="KW-0175">Coiled coil</keyword>
<evidence type="ECO:0000256" key="7">
    <source>
        <dbReference type="ARBA" id="ARBA00022723"/>
    </source>
</evidence>
<dbReference type="InterPro" id="IPR058584">
    <property type="entry name" value="IMB1_TNPO1-like_TPR"/>
</dbReference>
<evidence type="ECO:0000259" key="19">
    <source>
        <dbReference type="PROSITE" id="PS50166"/>
    </source>
</evidence>
<sequence length="1666" mass="186338">MSLVGALFASCMDMDARNAIGANPLQDGLESIINAKDKQELFRVAGRLARTGADFITSLSPDSNLQNSSVNVLWVSHADLMLNDEYYENPQVLQNLEEYLVTYASTILNLTGFGLEGSEYDNYGDVVLGVEKQLIELQSYSSLDPVSADVCYLLSYQEATENYPLVFGAYAEGMQLLDDAPALTEDTDVALLSIAYFEKAEELVMLLSLDALKTYVAFAYINGFAKYLSEPFLTARYEFFRATILGTDSPRRMETVCAAHLADLLPVHTGVQYVAQRGGMKETGEVFITMVEEILDTMITNIETLDWLDELTRANVLKKLNALEIMYVQPDAEQLDKEAEGLAKLDSTAFFANVELIKMARFVALAWAIGGDVDRDEWGMSSASVNAYYTPYTNQVVFPAGLMQQPFFDASNEAAQIFGSLGVVVGHEISHGFDNTGANFDANGNWNAWWTEATVLEFGKRAQCLVDQYSGFYTEAEDGEQLVPVDAEPTDASTRRRQLVGLFDRFRSDYTQLSVKLRESLRLQHRLMDKCLQMKNELVVCAIKIKTTEQVQADEIKSLSFYRDECEYAWKQSALSQARERDAMRIIDDLRAKMEDLQLQVKALVASGASAPMMRRRPQSEGSNERMLATPVLLSPKMQVPWVEETPVHTKLSVMSPSTRIKSHLNSSQESIAMLSLLSFDEWKSETKVWSPGTPLALGGVSRQAPTPSKDTLCAAEWQQEITRCVSVPSLQPTPMERVSSPQQKQHRPPPPPPPPPSKSKTMSDTWQPQPALLNEVVALLQAYMVPNNQVQRESYQRLQQFQKNLEFNLYLVHLLCSNQAEPNVRQLAGLLLKRNIKARDASAVLTPTETEILAVIRAQTLSVLADPLAPIRNTAGSIITTFVSQYTFLDEWPELMQALQMLLEQQDENAVAGAFSALVKICEDSAAKLENSPTRPLNVLVPKLLQYFHHQNANFRRDALECLNNVLIYMPVGLVVQMENFLAGISLLTQDPSNDVRKLVCKSIVILLEVGVQYLVPHLDSIIQFILRANQDEDENVAIEACEFWASFCDLREFNDIKPMLQPYLAQIVPLLFQRMVYSEEDLANFEAEEQNQDENVPDRPEDIKPIFHRKAGGGNDGASGLDEDDDDDDEDYDDDDDDSLLEWNLRRCSAASLDNLANGYGNDILPTLLPLLQERLAQEQPWPLVESGILALGAIADGCYNGITPHLPQLYPFLLQKLEDPAPLIRSITCWTLSRYASWVVEQGNHEVLFKPLVEGMLKRILDPHKKVQEAACSAFCTLEEEAREELVPYLTPILQNLMFAFGKYQAKNLLILYDAIGTLADSIGENLNHPELIKILMPPLIAKWNSLEDRSREILPLFECLAPVAQALGNGFQEFAMNVYVRCQRIVENELLADAMSEQSPSEFDEGDPELIVCALDLISGMIEGLENNSEALLTGSNILNLLMSCVRHDVMDVRQSAMGVVGDLAKHSSNILRPGLGDLLPVLIENIDPDLPTVCNNASWSVGEIAIRIGTDMEPYVENCLVRLIAMINRPKLPRNLVENCAITIGRLGYVCPNVVAPHLQEFAKRWCRALAHVRAPEEKEHCFLGLCYMVKANPNGIVADFMFMCGAIASLEGQQIQHTELKDMLYQIVHGFKTSLGENWAAYFASFPEPLRQFLTTRFNL</sequence>
<protein>
    <recommendedName>
        <fullName evidence="14">Transportin-1</fullName>
    </recommendedName>
    <alternativeName>
        <fullName evidence="15">Importin beta-2</fullName>
    </alternativeName>
    <alternativeName>
        <fullName evidence="16">Karyopherin beta-2</fullName>
    </alternativeName>
</protein>
<evidence type="ECO:0000256" key="2">
    <source>
        <dbReference type="ARBA" id="ARBA00004123"/>
    </source>
</evidence>
<proteinExistence type="predicted"/>
<gene>
    <name evidence="20" type="ORF">BBI17_008509</name>
</gene>
<dbReference type="EMBL" id="MAYM02001559">
    <property type="protein sequence ID" value="RLN14697.1"/>
    <property type="molecule type" value="Genomic_DNA"/>
</dbReference>
<dbReference type="GO" id="GO:0031267">
    <property type="term" value="F:small GTPase binding"/>
    <property type="evidence" value="ECO:0007669"/>
    <property type="project" value="InterPro"/>
</dbReference>
<evidence type="ECO:0000256" key="4">
    <source>
        <dbReference type="ARBA" id="ARBA00022448"/>
    </source>
</evidence>
<dbReference type="InterPro" id="IPR000718">
    <property type="entry name" value="Peptidase_M13"/>
</dbReference>
<evidence type="ECO:0000313" key="21">
    <source>
        <dbReference type="Proteomes" id="UP000285883"/>
    </source>
</evidence>
<dbReference type="GO" id="GO:0006508">
    <property type="term" value="P:proteolysis"/>
    <property type="evidence" value="ECO:0007669"/>
    <property type="project" value="UniProtKB-KW"/>
</dbReference>
<dbReference type="GO" id="GO:0004222">
    <property type="term" value="F:metalloendopeptidase activity"/>
    <property type="evidence" value="ECO:0007669"/>
    <property type="project" value="InterPro"/>
</dbReference>
<dbReference type="PROSITE" id="PS50166">
    <property type="entry name" value="IMPORTIN_B_NT"/>
    <property type="match status" value="1"/>
</dbReference>
<dbReference type="CDD" id="cd08662">
    <property type="entry name" value="M13"/>
    <property type="match status" value="1"/>
</dbReference>
<dbReference type="PROSITE" id="PS51885">
    <property type="entry name" value="NEPRILYSIN"/>
    <property type="match status" value="1"/>
</dbReference>
<dbReference type="GO" id="GO:0046872">
    <property type="term" value="F:metal ion binding"/>
    <property type="evidence" value="ECO:0007669"/>
    <property type="project" value="UniProtKB-KW"/>
</dbReference>
<dbReference type="PRINTS" id="PR00786">
    <property type="entry name" value="NEPRILYSIN"/>
</dbReference>
<evidence type="ECO:0000256" key="1">
    <source>
        <dbReference type="ARBA" id="ARBA00001947"/>
    </source>
</evidence>
<accession>A0A3R7MNS6</accession>
<name>A0A3R7MNS6_9STRA</name>
<dbReference type="Pfam" id="PF05649">
    <property type="entry name" value="Peptidase_M13_N"/>
    <property type="match status" value="1"/>
</dbReference>
<keyword evidence="9" id="KW-0378">Hydrolase</keyword>
<comment type="cofactor">
    <cofactor evidence="1">
        <name>Zn(2+)</name>
        <dbReference type="ChEBI" id="CHEBI:29105"/>
    </cofactor>
</comment>
<keyword evidence="11" id="KW-0653">Protein transport</keyword>
<evidence type="ECO:0000256" key="18">
    <source>
        <dbReference type="SAM" id="MobiDB-lite"/>
    </source>
</evidence>
<reference evidence="20 21" key="1">
    <citation type="submission" date="2018-07" db="EMBL/GenBank/DDBJ databases">
        <title>Genome sequencing of oomycete isolates from Chile give support for New Zealand origin for Phytophthora kernoviae and make available the first Nothophytophthora sp. genome.</title>
        <authorList>
            <person name="Studholme D.J."/>
            <person name="Sanfuentes E."/>
            <person name="Panda P."/>
            <person name="Hill R."/>
            <person name="Sambles C."/>
            <person name="Grant M."/>
            <person name="Williams N.M."/>
            <person name="Mcdougal R.L."/>
        </authorList>
    </citation>
    <scope>NUCLEOTIDE SEQUENCE [LARGE SCALE GENOMIC DNA]</scope>
    <source>
        <strain evidence="20">Chile2</strain>
    </source>
</reference>
<dbReference type="InterPro" id="IPR001494">
    <property type="entry name" value="Importin-beta_N"/>
</dbReference>
<evidence type="ECO:0000256" key="15">
    <source>
        <dbReference type="ARBA" id="ARBA00076938"/>
    </source>
</evidence>
<dbReference type="GO" id="GO:0005737">
    <property type="term" value="C:cytoplasm"/>
    <property type="evidence" value="ECO:0007669"/>
    <property type="project" value="UniProtKB-SubCell"/>
</dbReference>
<dbReference type="InterPro" id="IPR018497">
    <property type="entry name" value="Peptidase_M13_C"/>
</dbReference>
<evidence type="ECO:0000256" key="12">
    <source>
        <dbReference type="ARBA" id="ARBA00023049"/>
    </source>
</evidence>
<keyword evidence="7" id="KW-0479">Metal-binding</keyword>
<keyword evidence="8" id="KW-0677">Repeat</keyword>
<dbReference type="InterPro" id="IPR016024">
    <property type="entry name" value="ARM-type_fold"/>
</dbReference>
<evidence type="ECO:0000256" key="8">
    <source>
        <dbReference type="ARBA" id="ARBA00022737"/>
    </source>
</evidence>
<dbReference type="SUPFAM" id="SSF48371">
    <property type="entry name" value="ARM repeat"/>
    <property type="match status" value="1"/>
</dbReference>
<organism evidence="20 21">
    <name type="scientific">Phytophthora kernoviae</name>
    <dbReference type="NCBI Taxonomy" id="325452"/>
    <lineage>
        <taxon>Eukaryota</taxon>
        <taxon>Sar</taxon>
        <taxon>Stramenopiles</taxon>
        <taxon>Oomycota</taxon>
        <taxon>Peronosporomycetes</taxon>
        <taxon>Peronosporales</taxon>
        <taxon>Peronosporaceae</taxon>
        <taxon>Phytophthora</taxon>
    </lineage>
</organism>
<evidence type="ECO:0000256" key="11">
    <source>
        <dbReference type="ARBA" id="ARBA00022927"/>
    </source>
</evidence>
<dbReference type="InterPro" id="IPR042089">
    <property type="entry name" value="Peptidase_M13_dom_2"/>
</dbReference>
<dbReference type="InterPro" id="IPR024079">
    <property type="entry name" value="MetalloPept_cat_dom_sf"/>
</dbReference>
<feature type="compositionally biased region" description="Pro residues" evidence="18">
    <location>
        <begin position="749"/>
        <end position="758"/>
    </location>
</feature>
<feature type="compositionally biased region" description="Acidic residues" evidence="18">
    <location>
        <begin position="1123"/>
        <end position="1138"/>
    </location>
</feature>
<keyword evidence="5" id="KW-0963">Cytoplasm</keyword>
<evidence type="ECO:0000256" key="10">
    <source>
        <dbReference type="ARBA" id="ARBA00022833"/>
    </source>
</evidence>
<dbReference type="GO" id="GO:0005634">
    <property type="term" value="C:nucleus"/>
    <property type="evidence" value="ECO:0007669"/>
    <property type="project" value="UniProtKB-SubCell"/>
</dbReference>
<dbReference type="PANTHER" id="PTHR10527">
    <property type="entry name" value="IMPORTIN BETA"/>
    <property type="match status" value="1"/>
</dbReference>
<evidence type="ECO:0000256" key="17">
    <source>
        <dbReference type="SAM" id="Coils"/>
    </source>
</evidence>
<dbReference type="InterPro" id="IPR008753">
    <property type="entry name" value="Peptidase_M13_N"/>
</dbReference>
<feature type="compositionally biased region" description="Basic and acidic residues" evidence="18">
    <location>
        <begin position="1098"/>
        <end position="1107"/>
    </location>
</feature>
<feature type="region of interest" description="Disordered" evidence="18">
    <location>
        <begin position="729"/>
        <end position="767"/>
    </location>
</feature>
<keyword evidence="12" id="KW-0482">Metalloprotease</keyword>
<evidence type="ECO:0000256" key="14">
    <source>
        <dbReference type="ARBA" id="ARBA00067327"/>
    </source>
</evidence>
<feature type="coiled-coil region" evidence="17">
    <location>
        <begin position="580"/>
        <end position="607"/>
    </location>
</feature>
<comment type="caution">
    <text evidence="20">The sequence shown here is derived from an EMBL/GenBank/DDBJ whole genome shotgun (WGS) entry which is preliminary data.</text>
</comment>
<dbReference type="Gene3D" id="1.10.1380.10">
    <property type="entry name" value="Neutral endopeptidase , domain2"/>
    <property type="match status" value="1"/>
</dbReference>
<dbReference type="FunFam" id="1.25.10.10:FF:000206">
    <property type="entry name" value="Transportin-1"/>
    <property type="match status" value="1"/>
</dbReference>
<evidence type="ECO:0000256" key="6">
    <source>
        <dbReference type="ARBA" id="ARBA00022670"/>
    </source>
</evidence>
<dbReference type="SMART" id="SM00913">
    <property type="entry name" value="IBN_N"/>
    <property type="match status" value="1"/>
</dbReference>
<dbReference type="Gene3D" id="1.25.10.10">
    <property type="entry name" value="Leucine-rich Repeat Variant"/>
    <property type="match status" value="1"/>
</dbReference>
<dbReference type="InterPro" id="IPR040122">
    <property type="entry name" value="Importin_beta"/>
</dbReference>
<keyword evidence="13" id="KW-0539">Nucleus</keyword>
<evidence type="ECO:0000256" key="16">
    <source>
        <dbReference type="ARBA" id="ARBA00080641"/>
    </source>
</evidence>
<dbReference type="Pfam" id="PF13513">
    <property type="entry name" value="HEAT_EZ"/>
    <property type="match status" value="1"/>
</dbReference>
<evidence type="ECO:0000256" key="5">
    <source>
        <dbReference type="ARBA" id="ARBA00022490"/>
    </source>
</evidence>
<keyword evidence="6" id="KW-0645">Protease</keyword>
<dbReference type="InterPro" id="IPR011989">
    <property type="entry name" value="ARM-like"/>
</dbReference>
<evidence type="ECO:0000256" key="9">
    <source>
        <dbReference type="ARBA" id="ARBA00022801"/>
    </source>
</evidence>
<dbReference type="SUPFAM" id="SSF55486">
    <property type="entry name" value="Metalloproteases ('zincins'), catalytic domain"/>
    <property type="match status" value="1"/>
</dbReference>
<evidence type="ECO:0000256" key="3">
    <source>
        <dbReference type="ARBA" id="ARBA00004496"/>
    </source>
</evidence>
<dbReference type="GO" id="GO:0006606">
    <property type="term" value="P:protein import into nucleus"/>
    <property type="evidence" value="ECO:0007669"/>
    <property type="project" value="InterPro"/>
</dbReference>
<dbReference type="Pfam" id="PF03810">
    <property type="entry name" value="IBN_N"/>
    <property type="match status" value="1"/>
</dbReference>
<evidence type="ECO:0000313" key="20">
    <source>
        <dbReference type="EMBL" id="RLN14697.1"/>
    </source>
</evidence>
<comment type="subcellular location">
    <subcellularLocation>
        <location evidence="3">Cytoplasm</location>
    </subcellularLocation>
    <subcellularLocation>
        <location evidence="2">Nucleus</location>
    </subcellularLocation>
</comment>
<dbReference type="Pfam" id="PF01431">
    <property type="entry name" value="Peptidase_M13"/>
    <property type="match status" value="1"/>
</dbReference>
<dbReference type="Proteomes" id="UP000285883">
    <property type="component" value="Unassembled WGS sequence"/>
</dbReference>
<feature type="region of interest" description="Disordered" evidence="18">
    <location>
        <begin position="1089"/>
        <end position="1138"/>
    </location>
</feature>
<keyword evidence="10" id="KW-0862">Zinc</keyword>
<feature type="domain" description="Importin N-terminal" evidence="19">
    <location>
        <begin position="795"/>
        <end position="867"/>
    </location>
</feature>
<evidence type="ECO:0000256" key="13">
    <source>
        <dbReference type="ARBA" id="ARBA00023242"/>
    </source>
</evidence>
<dbReference type="Pfam" id="PF25574">
    <property type="entry name" value="TPR_IMB1"/>
    <property type="match status" value="1"/>
</dbReference>
<dbReference type="Gene3D" id="3.40.390.10">
    <property type="entry name" value="Collagenase (Catalytic Domain)"/>
    <property type="match status" value="1"/>
</dbReference>